<dbReference type="EMBL" id="JAATIP010000068">
    <property type="protein sequence ID" value="KAF4379581.1"/>
    <property type="molecule type" value="Genomic_DNA"/>
</dbReference>
<evidence type="ECO:0000256" key="1">
    <source>
        <dbReference type="SAM" id="MobiDB-lite"/>
    </source>
</evidence>
<dbReference type="InterPro" id="IPR007789">
    <property type="entry name" value="DUF688"/>
</dbReference>
<protein>
    <submittedName>
        <fullName evidence="2">Uncharacterized protein</fullName>
    </submittedName>
</protein>
<comment type="caution">
    <text evidence="2">The sequence shown here is derived from an EMBL/GenBank/DDBJ whole genome shotgun (WGS) entry which is preliminary data.</text>
</comment>
<evidence type="ECO:0000313" key="3">
    <source>
        <dbReference type="Proteomes" id="UP000525078"/>
    </source>
</evidence>
<dbReference type="Proteomes" id="UP000525078">
    <property type="component" value="Unassembled WGS sequence"/>
</dbReference>
<feature type="compositionally biased region" description="Acidic residues" evidence="1">
    <location>
        <begin position="204"/>
        <end position="216"/>
    </location>
</feature>
<feature type="region of interest" description="Disordered" evidence="1">
    <location>
        <begin position="64"/>
        <end position="116"/>
    </location>
</feature>
<organism evidence="2 3">
    <name type="scientific">Cannabis sativa</name>
    <name type="common">Hemp</name>
    <name type="synonym">Marijuana</name>
    <dbReference type="NCBI Taxonomy" id="3483"/>
    <lineage>
        <taxon>Eukaryota</taxon>
        <taxon>Viridiplantae</taxon>
        <taxon>Streptophyta</taxon>
        <taxon>Embryophyta</taxon>
        <taxon>Tracheophyta</taxon>
        <taxon>Spermatophyta</taxon>
        <taxon>Magnoliopsida</taxon>
        <taxon>eudicotyledons</taxon>
        <taxon>Gunneridae</taxon>
        <taxon>Pentapetalae</taxon>
        <taxon>rosids</taxon>
        <taxon>fabids</taxon>
        <taxon>Rosales</taxon>
        <taxon>Cannabaceae</taxon>
        <taxon>Cannabis</taxon>
    </lineage>
</organism>
<dbReference type="PANTHER" id="PTHR33671">
    <property type="entry name" value="N-METHYLTRANSFERASE, PUTATIVE (DUF688)-RELATED"/>
    <property type="match status" value="1"/>
</dbReference>
<feature type="region of interest" description="Disordered" evidence="1">
    <location>
        <begin position="305"/>
        <end position="334"/>
    </location>
</feature>
<reference evidence="2 3" key="1">
    <citation type="journal article" date="2020" name="bioRxiv">
        <title>Sequence and annotation of 42 cannabis genomes reveals extensive copy number variation in cannabinoid synthesis and pathogen resistance genes.</title>
        <authorList>
            <person name="Mckernan K.J."/>
            <person name="Helbert Y."/>
            <person name="Kane L.T."/>
            <person name="Ebling H."/>
            <person name="Zhang L."/>
            <person name="Liu B."/>
            <person name="Eaton Z."/>
            <person name="Mclaughlin S."/>
            <person name="Kingan S."/>
            <person name="Baybayan P."/>
            <person name="Concepcion G."/>
            <person name="Jordan M."/>
            <person name="Riva A."/>
            <person name="Barbazuk W."/>
            <person name="Harkins T."/>
        </authorList>
    </citation>
    <scope>NUCLEOTIDE SEQUENCE [LARGE SCALE GENOMIC DNA]</scope>
    <source>
        <strain evidence="3">cv. Jamaican Lion 4</strain>
        <tissue evidence="2">Leaf</tissue>
    </source>
</reference>
<sequence>MAERKLNLNAPLWSVRRFSKPLGTSERENKKKAKSKSSVFEPTFKLEQVTKPVAVPFNWEQIPGKAKFNNDDKEAEEACVVTPTMPPPGKVSFNSGRVDDDDDGDDDGDGDGEDDVYSDALETFSFKDSASLNCSSENGYEGAFSTDPQTRDFMMKRFLPAAKAMALEPPHYAVKKQVEQPKEVVNTVVGLKRLIVPKYGDYREGDDEGSEDENNDYDTKTRSISTRGGCGLFPKLCFRNSLNILGPIPGLKLRTPKHSETKSVNKHTLDSTYKPKTNCGFRSAELHMIEKKKLVSESKRLTYSCDLQRGRSSPSTPSRATSISPYRNRPSQSPFRRAAFLGVPKEENHGNAKVPNIKPNYLYNKTTNKFEDITANHRNMNPAVEKTVYVDSVYNAESSESKSSCLDTKEQLNIPTSAEEEAVSESIFQDIQCLNSVGKQGDSELGLAQEFSEMVSRGNLSKESDQIAIDDSLFLPSPLPQPPLPKSPSESWLWRTAPSISLHSSFSRKKLNTNPKSNAKMLKSNTSLTNTKWETIVKSSHLTHDHARYSQELVAHISQKSNKY</sequence>
<proteinExistence type="predicted"/>
<dbReference type="Pfam" id="PF05097">
    <property type="entry name" value="DUF688"/>
    <property type="match status" value="1"/>
</dbReference>
<dbReference type="PANTHER" id="PTHR33671:SF3">
    <property type="entry name" value="F28N24.8 PROTEIN"/>
    <property type="match status" value="1"/>
</dbReference>
<accession>A0A7J6G9D1</accession>
<feature type="region of interest" description="Disordered" evidence="1">
    <location>
        <begin position="200"/>
        <end position="220"/>
    </location>
</feature>
<feature type="compositionally biased region" description="Acidic residues" evidence="1">
    <location>
        <begin position="99"/>
        <end position="116"/>
    </location>
</feature>
<dbReference type="AlphaFoldDB" id="A0A7J6G9D1"/>
<evidence type="ECO:0000313" key="2">
    <source>
        <dbReference type="EMBL" id="KAF4379581.1"/>
    </source>
</evidence>
<name>A0A7J6G9D1_CANSA</name>
<dbReference type="OrthoDB" id="677721at2759"/>
<feature type="compositionally biased region" description="Low complexity" evidence="1">
    <location>
        <begin position="311"/>
        <end position="325"/>
    </location>
</feature>
<feature type="region of interest" description="Disordered" evidence="1">
    <location>
        <begin position="17"/>
        <end position="41"/>
    </location>
</feature>
<gene>
    <name evidence="2" type="ORF">F8388_023598</name>
</gene>